<feature type="compositionally biased region" description="Polar residues" evidence="1">
    <location>
        <begin position="1111"/>
        <end position="1130"/>
    </location>
</feature>
<name>E9DTC1_METAQ</name>
<feature type="compositionally biased region" description="Polar residues" evidence="1">
    <location>
        <begin position="50"/>
        <end position="59"/>
    </location>
</feature>
<feature type="region of interest" description="Disordered" evidence="1">
    <location>
        <begin position="1391"/>
        <end position="1412"/>
    </location>
</feature>
<dbReference type="OrthoDB" id="264795at2759"/>
<feature type="compositionally biased region" description="Polar residues" evidence="1">
    <location>
        <begin position="1"/>
        <end position="14"/>
    </location>
</feature>
<evidence type="ECO:0000313" key="3">
    <source>
        <dbReference type="EMBL" id="EFY92976.1"/>
    </source>
</evidence>
<feature type="compositionally biased region" description="Basic and acidic residues" evidence="1">
    <location>
        <begin position="1391"/>
        <end position="1406"/>
    </location>
</feature>
<dbReference type="InterPro" id="IPR005062">
    <property type="entry name" value="SAC3/GANP/THP3_conserved"/>
</dbReference>
<keyword evidence="4" id="KW-1185">Reference proteome</keyword>
<feature type="compositionally biased region" description="Polar residues" evidence="1">
    <location>
        <begin position="641"/>
        <end position="663"/>
    </location>
</feature>
<feature type="region of interest" description="Disordered" evidence="1">
    <location>
        <begin position="1224"/>
        <end position="1281"/>
    </location>
</feature>
<dbReference type="OMA" id="QKWPREL"/>
<reference evidence="3 4" key="1">
    <citation type="journal article" date="2011" name="PLoS Genet.">
        <title>Genome sequencing and comparative transcriptomics of the model entomopathogenic fungi Metarhizium anisopliae and M. acridum.</title>
        <authorList>
            <person name="Gao Q."/>
            <person name="Jin K."/>
            <person name="Ying S.H."/>
            <person name="Zhang Y."/>
            <person name="Xiao G."/>
            <person name="Shang Y."/>
            <person name="Duan Z."/>
            <person name="Hu X."/>
            <person name="Xie X.Q."/>
            <person name="Zhou G."/>
            <person name="Peng G."/>
            <person name="Luo Z."/>
            <person name="Huang W."/>
            <person name="Wang B."/>
            <person name="Fang W."/>
            <person name="Wang S."/>
            <person name="Zhong Y."/>
            <person name="Ma L.J."/>
            <person name="St Leger R.J."/>
            <person name="Zhao G.P."/>
            <person name="Pei Y."/>
            <person name="Feng M.G."/>
            <person name="Xia Y."/>
            <person name="Wang C."/>
        </authorList>
    </citation>
    <scope>NUCLEOTIDE SEQUENCE [LARGE SCALE GENOMIC DNA]</scope>
    <source>
        <strain evidence="3 4">CQMa 102</strain>
    </source>
</reference>
<dbReference type="GO" id="GO:0005737">
    <property type="term" value="C:cytoplasm"/>
    <property type="evidence" value="ECO:0007669"/>
    <property type="project" value="TreeGrafter"/>
</dbReference>
<feature type="compositionally biased region" description="Polar residues" evidence="1">
    <location>
        <begin position="672"/>
        <end position="686"/>
    </location>
</feature>
<gene>
    <name evidence="3" type="ORF">MAC_00759</name>
</gene>
<feature type="region of interest" description="Disordered" evidence="1">
    <location>
        <begin position="604"/>
        <end position="936"/>
    </location>
</feature>
<dbReference type="Pfam" id="PF03399">
    <property type="entry name" value="SAC3_GANP"/>
    <property type="match status" value="1"/>
</dbReference>
<feature type="region of interest" description="Disordered" evidence="1">
    <location>
        <begin position="1"/>
        <end position="129"/>
    </location>
</feature>
<dbReference type="eggNOG" id="KOG1860">
    <property type="taxonomic scope" value="Eukaryota"/>
</dbReference>
<feature type="region of interest" description="Disordered" evidence="1">
    <location>
        <begin position="1305"/>
        <end position="1370"/>
    </location>
</feature>
<feature type="compositionally biased region" description="Polar residues" evidence="1">
    <location>
        <begin position="818"/>
        <end position="834"/>
    </location>
</feature>
<dbReference type="PANTHER" id="PTHR12436">
    <property type="entry name" value="80 KDA MCM3-ASSOCIATED PROTEIN"/>
    <property type="match status" value="1"/>
</dbReference>
<dbReference type="EMBL" id="GL698472">
    <property type="protein sequence ID" value="EFY92976.1"/>
    <property type="molecule type" value="Genomic_DNA"/>
</dbReference>
<dbReference type="STRING" id="655827.E9DTC1"/>
<dbReference type="Gene3D" id="1.25.40.990">
    <property type="match status" value="1"/>
</dbReference>
<dbReference type="Proteomes" id="UP000002499">
    <property type="component" value="Unassembled WGS sequence"/>
</dbReference>
<dbReference type="PANTHER" id="PTHR12436:SF3">
    <property type="entry name" value="GERMINAL-CENTER ASSOCIATED NUCLEAR PROTEIN"/>
    <property type="match status" value="1"/>
</dbReference>
<accession>E9DTC1</accession>
<sequence>MFSSLAQGTRSSAPVVNPFAPTPNTGGKNPFSTDVAAGSTKDERRARPNPFQTTDSNLSDGGAKQQARRSPFDTGGKKPKGKGRSRQHKAENQNGLLQPPQPDGQDSRAMSPSSALSDEMSDEPVPVIPYNSTDALARKVYDRLRKDGIGPPSWPSQPGNPKNKQAMAKFREQYETYRKRVRASLTKAGLIDDPEKRKALSDAIEFKGICEDMCPEFEKITRITELDVVQPEKDPRTSYADTTKMVKKLARSAAGQEAPLPMDVRSVPALRRTLDYLLDELLRNDENLAAVHGFLWDRTRAIRRDFSFFSSLTPEEIKTQVYVLENISRFHVTSLHLLSQAGKAPEDFVQQQELEQLGKALLSLRDVYDDCNEQGIECENEPEFRAYYLVFHARDPSILETLQRQWKSALWRDSDEVRTAVSLVEALQDTHDFHGPLKDGPSLAASAASQAYFRIVRDPKVSYTMACFAECHFPQLRRSILQTIKRALARPKDSAKDVTAAALNKFLQFDTVEQAIDFAELHNLEFVQDPDRPFDIERKILILDSKQPLPHRRLQHQFSQALVERKRGPVPLPEVIHRTVFEDPNAAVKVNGLGTEGSLFVQDDEPQSQAKPNIGGFGLTTGGAPAATSTASPFGRIGATPNAQQASTPFGAFDNSQSNTTKNPFAPVSTPRAGTQSNPFATSGSTPALFASKTNGDGDKAQPVFGNGATTNPFAPASPAIDKPAIVGSKPSFPSTAPNPLLSNSSAGTQGVNPFSSGLLDVPKPIQDATKPTPVSSMPPPPLPQPKALPSTSDGVKQNFDSSASSQAKPATFGVGGFQSSLSLENQGSGNAVTKASDGTPDTAKQPNTPGSQTSSTTGLGGALSPAISTLTADKPPFPASKSSSSASGPTVPSGVLHVPSPSGEPGEKPVPFPSSAESRAPAVATPPKPAEKPRDLLGDFTRWFVMGDNGLLDQFQVYMVDKLARETFDKFQQEVEENRRREEEEAINKEVGQFRTYNLSLKYFYRWRHNAREKRLSALRRSGRDQLRAFYASQHAAERWARKEASKKAAKQRAELAKVNHAEEFMDMLKQKDVSRRKAREALLSSGVLSGMGNEHDAVDSIVRQEFRSRTNSVSTSCQSRESSPNSSRKLGGKTKALRDLYLAKPGRFRRSLPSISSRESEAPDRSRSTSNASARWRLKAMGIVQLPDGTAVPESMAHDMMERPGHYSSLAFGSTIRDNSVRRASVSGGAQNLEMSRLDNMDDGSATNKRKRSSEEDVSVAEKEDVTARSKHQRIMSEAEKLTSELKEIRQELEQGREWFRSQNERLRSESRAESCGGAQNLEMSRLDNMDDGSATNKRKRSSEEDVSVAEKEDVTARSKHQRIMSEAEKLTSELKEIRQELEQGREWFRSQNERLRSESRAESWFDDSI</sequence>
<dbReference type="HOGENOM" id="CLU_001323_1_0_1"/>
<feature type="compositionally biased region" description="Basic residues" evidence="1">
    <location>
        <begin position="77"/>
        <end position="87"/>
    </location>
</feature>
<evidence type="ECO:0000256" key="1">
    <source>
        <dbReference type="SAM" id="MobiDB-lite"/>
    </source>
</evidence>
<evidence type="ECO:0000313" key="4">
    <source>
        <dbReference type="Proteomes" id="UP000002499"/>
    </source>
</evidence>
<feature type="compositionally biased region" description="Low complexity" evidence="1">
    <location>
        <begin position="622"/>
        <end position="635"/>
    </location>
</feature>
<protein>
    <submittedName>
        <fullName evidence="3">SAC3/GANP family protein</fullName>
    </submittedName>
</protein>
<feature type="compositionally biased region" description="Polar residues" evidence="1">
    <location>
        <begin position="22"/>
        <end position="32"/>
    </location>
</feature>
<feature type="region of interest" description="Disordered" evidence="1">
    <location>
        <begin position="1110"/>
        <end position="1138"/>
    </location>
</feature>
<feature type="compositionally biased region" description="Basic and acidic residues" evidence="1">
    <location>
        <begin position="1160"/>
        <end position="1169"/>
    </location>
</feature>
<dbReference type="GO" id="GO:0070390">
    <property type="term" value="C:transcription export complex 2"/>
    <property type="evidence" value="ECO:0007669"/>
    <property type="project" value="TreeGrafter"/>
</dbReference>
<feature type="region of interest" description="Disordered" evidence="1">
    <location>
        <begin position="1153"/>
        <end position="1176"/>
    </location>
</feature>
<dbReference type="GO" id="GO:0006406">
    <property type="term" value="P:mRNA export from nucleus"/>
    <property type="evidence" value="ECO:0007669"/>
    <property type="project" value="TreeGrafter"/>
</dbReference>
<feature type="domain" description="SAC3/GANP/THP3 conserved" evidence="2">
    <location>
        <begin position="213"/>
        <end position="527"/>
    </location>
</feature>
<proteinExistence type="predicted"/>
<evidence type="ECO:0000259" key="2">
    <source>
        <dbReference type="Pfam" id="PF03399"/>
    </source>
</evidence>
<dbReference type="InParanoid" id="E9DTC1"/>
<feature type="compositionally biased region" description="Polar residues" evidence="1">
    <location>
        <begin position="732"/>
        <end position="756"/>
    </location>
</feature>
<dbReference type="InterPro" id="IPR045107">
    <property type="entry name" value="SAC3/GANP/THP3"/>
</dbReference>
<feature type="compositionally biased region" description="Polar residues" evidence="1">
    <location>
        <begin position="793"/>
        <end position="809"/>
    </location>
</feature>
<feature type="compositionally biased region" description="Low complexity" evidence="1">
    <location>
        <begin position="849"/>
        <end position="866"/>
    </location>
</feature>
<organism evidence="4">
    <name type="scientific">Metarhizium acridum (strain CQMa 102)</name>
    <dbReference type="NCBI Taxonomy" id="655827"/>
    <lineage>
        <taxon>Eukaryota</taxon>
        <taxon>Fungi</taxon>
        <taxon>Dikarya</taxon>
        <taxon>Ascomycota</taxon>
        <taxon>Pezizomycotina</taxon>
        <taxon>Sordariomycetes</taxon>
        <taxon>Hypocreomycetidae</taxon>
        <taxon>Hypocreales</taxon>
        <taxon>Clavicipitaceae</taxon>
        <taxon>Metarhizium</taxon>
    </lineage>
</organism>
<feature type="compositionally biased region" description="Low complexity" evidence="1">
    <location>
        <begin position="880"/>
        <end position="896"/>
    </location>
</feature>
<feature type="compositionally biased region" description="Pro residues" evidence="1">
    <location>
        <begin position="777"/>
        <end position="787"/>
    </location>
</feature>
<feature type="compositionally biased region" description="Basic and acidic residues" evidence="1">
    <location>
        <begin position="1305"/>
        <end position="1315"/>
    </location>
</feature>